<organism evidence="1 2">
    <name type="scientific">Sphingomonas xinjiangensis</name>
    <dbReference type="NCBI Taxonomy" id="643568"/>
    <lineage>
        <taxon>Bacteria</taxon>
        <taxon>Pseudomonadati</taxon>
        <taxon>Pseudomonadota</taxon>
        <taxon>Alphaproteobacteria</taxon>
        <taxon>Sphingomonadales</taxon>
        <taxon>Sphingomonadaceae</taxon>
        <taxon>Sphingomonas</taxon>
    </lineage>
</organism>
<evidence type="ECO:0000313" key="1">
    <source>
        <dbReference type="EMBL" id="MBB5711601.1"/>
    </source>
</evidence>
<sequence length="44" mass="4946">MNELTVRYQYKTGTEKKVKSLELPLANPILLAAKMKHAGSHTCM</sequence>
<protein>
    <submittedName>
        <fullName evidence="1">Uncharacterized protein</fullName>
    </submittedName>
</protein>
<accession>A0A840YQV4</accession>
<gene>
    <name evidence="1" type="ORF">FHT02_002847</name>
</gene>
<dbReference type="RefSeq" id="WP_281393200.1">
    <property type="nucleotide sequence ID" value="NZ_JACIJF010000008.1"/>
</dbReference>
<name>A0A840YQV4_9SPHN</name>
<comment type="caution">
    <text evidence="1">The sequence shown here is derived from an EMBL/GenBank/DDBJ whole genome shotgun (WGS) entry which is preliminary data.</text>
</comment>
<dbReference type="Proteomes" id="UP000527143">
    <property type="component" value="Unassembled WGS sequence"/>
</dbReference>
<dbReference type="AlphaFoldDB" id="A0A840YQV4"/>
<proteinExistence type="predicted"/>
<evidence type="ECO:0000313" key="2">
    <source>
        <dbReference type="Proteomes" id="UP000527143"/>
    </source>
</evidence>
<reference evidence="1 2" key="1">
    <citation type="submission" date="2020-08" db="EMBL/GenBank/DDBJ databases">
        <title>Genomic Encyclopedia of Type Strains, Phase IV (KMG-IV): sequencing the most valuable type-strain genomes for metagenomic binning, comparative biology and taxonomic classification.</title>
        <authorList>
            <person name="Goeker M."/>
        </authorList>
    </citation>
    <scope>NUCLEOTIDE SEQUENCE [LARGE SCALE GENOMIC DNA]</scope>
    <source>
        <strain evidence="1 2">DSM 26736</strain>
    </source>
</reference>
<dbReference type="EMBL" id="JACIJF010000008">
    <property type="protein sequence ID" value="MBB5711601.1"/>
    <property type="molecule type" value="Genomic_DNA"/>
</dbReference>
<keyword evidence="2" id="KW-1185">Reference proteome</keyword>